<organism evidence="4 5">
    <name type="scientific">Karstenula rhodostoma CBS 690.94</name>
    <dbReference type="NCBI Taxonomy" id="1392251"/>
    <lineage>
        <taxon>Eukaryota</taxon>
        <taxon>Fungi</taxon>
        <taxon>Dikarya</taxon>
        <taxon>Ascomycota</taxon>
        <taxon>Pezizomycotina</taxon>
        <taxon>Dothideomycetes</taxon>
        <taxon>Pleosporomycetidae</taxon>
        <taxon>Pleosporales</taxon>
        <taxon>Massarineae</taxon>
        <taxon>Didymosphaeriaceae</taxon>
        <taxon>Karstenula</taxon>
    </lineage>
</organism>
<dbReference type="InterPro" id="IPR018627">
    <property type="entry name" value="ELP6"/>
</dbReference>
<evidence type="ECO:0000313" key="4">
    <source>
        <dbReference type="EMBL" id="KAF2440579.1"/>
    </source>
</evidence>
<sequence length="345" mass="36081">MPPTSRIPPLLQPFVRTPKNESLLLLTSTLDASANWLLTRFLCDALGSGQKDNDNGGAKNVVLVSWMNDYEFWRQESRKGTGLDLGGLRTLGRFAFVDGLSGLFLPAAEDGADQQRPQSLPAAQPGVPATRGPQSLPLRGPPGRTTPATATAQAAPRAPTSQPGLYALSSTSLDHINATVTAAIASLRPSPAAPRTLVILDNPDILLACVPGLTPASLTSFFLGLHTQPSVSHVLIHLQSDLALLAPPERPSPLQIAQQNLVVRTAHMSAKVLGVRVLDTGVARDVSGVLRVTVNRESWADIATVGEGAEGGAVQAPEEGGSEVLYKVNGDGSVRVFERGAGAAA</sequence>
<dbReference type="AlphaFoldDB" id="A0A9P4PCJ0"/>
<comment type="similarity">
    <text evidence="2">Belongs to the ELP6 family.</text>
</comment>
<dbReference type="PANTHER" id="PTHR16184">
    <property type="entry name" value="ELONGATOR COMPLEX PROTEIN 6"/>
    <property type="match status" value="1"/>
</dbReference>
<dbReference type="Gene3D" id="3.40.50.300">
    <property type="entry name" value="P-loop containing nucleotide triphosphate hydrolases"/>
    <property type="match status" value="1"/>
</dbReference>
<dbReference type="OrthoDB" id="9995306at2759"/>
<evidence type="ECO:0000256" key="3">
    <source>
        <dbReference type="SAM" id="MobiDB-lite"/>
    </source>
</evidence>
<name>A0A9P4PCJ0_9PLEO</name>
<comment type="pathway">
    <text evidence="1">tRNA modification; 5-methoxycarbonylmethyl-2-thiouridine-tRNA biosynthesis.</text>
</comment>
<comment type="caution">
    <text evidence="4">The sequence shown here is derived from an EMBL/GenBank/DDBJ whole genome shotgun (WGS) entry which is preliminary data.</text>
</comment>
<evidence type="ECO:0000256" key="2">
    <source>
        <dbReference type="ARBA" id="ARBA00008837"/>
    </source>
</evidence>
<protein>
    <submittedName>
        <fullName evidence="4">Uncharacterized protein</fullName>
    </submittedName>
</protein>
<dbReference type="PANTHER" id="PTHR16184:SF6">
    <property type="entry name" value="ELONGATOR COMPLEX PROTEIN 6"/>
    <property type="match status" value="1"/>
</dbReference>
<accession>A0A9P4PCJ0</accession>
<feature type="region of interest" description="Disordered" evidence="3">
    <location>
        <begin position="111"/>
        <end position="166"/>
    </location>
</feature>
<dbReference type="GO" id="GO:0033588">
    <property type="term" value="C:elongator holoenzyme complex"/>
    <property type="evidence" value="ECO:0007669"/>
    <property type="project" value="InterPro"/>
</dbReference>
<dbReference type="CDD" id="cd19495">
    <property type="entry name" value="Elp6"/>
    <property type="match status" value="1"/>
</dbReference>
<dbReference type="Proteomes" id="UP000799764">
    <property type="component" value="Unassembled WGS sequence"/>
</dbReference>
<reference evidence="4" key="1">
    <citation type="journal article" date="2020" name="Stud. Mycol.">
        <title>101 Dothideomycetes genomes: a test case for predicting lifestyles and emergence of pathogens.</title>
        <authorList>
            <person name="Haridas S."/>
            <person name="Albert R."/>
            <person name="Binder M."/>
            <person name="Bloem J."/>
            <person name="Labutti K."/>
            <person name="Salamov A."/>
            <person name="Andreopoulos B."/>
            <person name="Baker S."/>
            <person name="Barry K."/>
            <person name="Bills G."/>
            <person name="Bluhm B."/>
            <person name="Cannon C."/>
            <person name="Castanera R."/>
            <person name="Culley D."/>
            <person name="Daum C."/>
            <person name="Ezra D."/>
            <person name="Gonzalez J."/>
            <person name="Henrissat B."/>
            <person name="Kuo A."/>
            <person name="Liang C."/>
            <person name="Lipzen A."/>
            <person name="Lutzoni F."/>
            <person name="Magnuson J."/>
            <person name="Mondo S."/>
            <person name="Nolan M."/>
            <person name="Ohm R."/>
            <person name="Pangilinan J."/>
            <person name="Park H.-J."/>
            <person name="Ramirez L."/>
            <person name="Alfaro M."/>
            <person name="Sun H."/>
            <person name="Tritt A."/>
            <person name="Yoshinaga Y."/>
            <person name="Zwiers L.-H."/>
            <person name="Turgeon B."/>
            <person name="Goodwin S."/>
            <person name="Spatafora J."/>
            <person name="Crous P."/>
            <person name="Grigoriev I."/>
        </authorList>
    </citation>
    <scope>NUCLEOTIDE SEQUENCE</scope>
    <source>
        <strain evidence="4">CBS 690.94</strain>
    </source>
</reference>
<dbReference type="InterPro" id="IPR027417">
    <property type="entry name" value="P-loop_NTPase"/>
</dbReference>
<feature type="compositionally biased region" description="Low complexity" evidence="3">
    <location>
        <begin position="141"/>
        <end position="163"/>
    </location>
</feature>
<dbReference type="GO" id="GO:0002098">
    <property type="term" value="P:tRNA wobble uridine modification"/>
    <property type="evidence" value="ECO:0007669"/>
    <property type="project" value="InterPro"/>
</dbReference>
<evidence type="ECO:0000256" key="1">
    <source>
        <dbReference type="ARBA" id="ARBA00005043"/>
    </source>
</evidence>
<gene>
    <name evidence="4" type="ORF">P171DRAFT_103572</name>
</gene>
<dbReference type="EMBL" id="MU001507">
    <property type="protein sequence ID" value="KAF2440579.1"/>
    <property type="molecule type" value="Genomic_DNA"/>
</dbReference>
<evidence type="ECO:0000313" key="5">
    <source>
        <dbReference type="Proteomes" id="UP000799764"/>
    </source>
</evidence>
<proteinExistence type="inferred from homology"/>
<keyword evidence="5" id="KW-1185">Reference proteome</keyword>